<feature type="transmembrane region" description="Helical" evidence="9">
    <location>
        <begin position="259"/>
        <end position="286"/>
    </location>
</feature>
<feature type="transmembrane region" description="Helical" evidence="9">
    <location>
        <begin position="154"/>
        <end position="175"/>
    </location>
</feature>
<accession>A0ABU1INJ3</accession>
<evidence type="ECO:0000256" key="1">
    <source>
        <dbReference type="ARBA" id="ARBA00004651"/>
    </source>
</evidence>
<dbReference type="PANTHER" id="PTHR30081">
    <property type="entry name" value="PROTEIN-EXPORT MEMBRANE PROTEIN SEC"/>
    <property type="match status" value="1"/>
</dbReference>
<evidence type="ECO:0000256" key="8">
    <source>
        <dbReference type="ARBA" id="ARBA00023136"/>
    </source>
</evidence>
<gene>
    <name evidence="9" type="primary">secF</name>
    <name evidence="11" type="ORF">JOE21_002358</name>
</gene>
<evidence type="ECO:0000259" key="10">
    <source>
        <dbReference type="Pfam" id="PF02355"/>
    </source>
</evidence>
<dbReference type="Proteomes" id="UP001185012">
    <property type="component" value="Unassembled WGS sequence"/>
</dbReference>
<protein>
    <recommendedName>
        <fullName evidence="9">Protein-export membrane protein SecF</fullName>
    </recommendedName>
</protein>
<evidence type="ECO:0000313" key="12">
    <source>
        <dbReference type="Proteomes" id="UP001185012"/>
    </source>
</evidence>
<evidence type="ECO:0000256" key="4">
    <source>
        <dbReference type="ARBA" id="ARBA00022692"/>
    </source>
</evidence>
<keyword evidence="6 9" id="KW-1133">Transmembrane helix</keyword>
<keyword evidence="8 9" id="KW-0472">Membrane</keyword>
<dbReference type="Pfam" id="PF02355">
    <property type="entry name" value="SecD_SecF_C"/>
    <property type="match status" value="1"/>
</dbReference>
<reference evidence="11 12" key="1">
    <citation type="submission" date="2023-07" db="EMBL/GenBank/DDBJ databases">
        <title>Genomic Encyclopedia of Type Strains, Phase IV (KMG-IV): sequencing the most valuable type-strain genomes for metagenomic binning, comparative biology and taxonomic classification.</title>
        <authorList>
            <person name="Goeker M."/>
        </authorList>
    </citation>
    <scope>NUCLEOTIDE SEQUENCE [LARGE SCALE GENOMIC DNA]</scope>
    <source>
        <strain evidence="11 12">DSM 45903</strain>
    </source>
</reference>
<keyword evidence="2 9" id="KW-0813">Transport</keyword>
<sequence length="303" mass="34197">MNFKFDFVGKRKLFFILSASILLLGIASLLIQGLNLGVDFVSGSRVDVSIGQEFDLEEGRAILEKLGYENPSIRKAGNENELLVFRTDENLEVEKVNEIRDQFREKFGEQVAVNEQTVDPIVGRELAKNAMISVLIASVGIILYVTIRFEYRFAMTAVLALFHDALFVIGIFSIFQWEVDLVFVAAVLTIVGYSVNDTIVVFDRIRENIEIEQPKRWEDLKEAVNRSLQQTLVRSINTGLTVIFAAAALFAFGGESIRYFSLALLLGLFAGIYSSVFVASQVWITWKWKSMEREKLKAKAVTE</sequence>
<keyword evidence="4 9" id="KW-0812">Transmembrane</keyword>
<dbReference type="InterPro" id="IPR048634">
    <property type="entry name" value="SecD_SecF_C"/>
</dbReference>
<dbReference type="InterPro" id="IPR055344">
    <property type="entry name" value="SecD_SecF_C_bact"/>
</dbReference>
<comment type="function">
    <text evidence="9">Part of the Sec protein translocase complex. Interacts with the SecYEG preprotein conducting channel. SecDF uses the proton motive force (PMF) to complete protein translocation after the ATP-dependent function of SecA.</text>
</comment>
<keyword evidence="7 9" id="KW-0811">Translocation</keyword>
<dbReference type="InterPro" id="IPR022813">
    <property type="entry name" value="SecD/SecF_arch_bac"/>
</dbReference>
<dbReference type="InterPro" id="IPR022645">
    <property type="entry name" value="SecD/SecF_bac"/>
</dbReference>
<name>A0ABU1INJ3_9BACL</name>
<comment type="subcellular location">
    <subcellularLocation>
        <location evidence="1 9">Cell membrane</location>
        <topology evidence="1 9">Multi-pass membrane protein</topology>
    </subcellularLocation>
</comment>
<feature type="domain" description="Protein export membrane protein SecD/SecF C-terminal" evidence="10">
    <location>
        <begin position="102"/>
        <end position="287"/>
    </location>
</feature>
<dbReference type="HAMAP" id="MF_01464_B">
    <property type="entry name" value="SecF_B"/>
    <property type="match status" value="1"/>
</dbReference>
<dbReference type="Pfam" id="PF07549">
    <property type="entry name" value="Sec_GG"/>
    <property type="match status" value="1"/>
</dbReference>
<evidence type="ECO:0000256" key="6">
    <source>
        <dbReference type="ARBA" id="ARBA00022989"/>
    </source>
</evidence>
<comment type="caution">
    <text evidence="11">The sequence shown here is derived from an EMBL/GenBank/DDBJ whole genome shotgun (WGS) entry which is preliminary data.</text>
</comment>
<evidence type="ECO:0000256" key="5">
    <source>
        <dbReference type="ARBA" id="ARBA00022927"/>
    </source>
</evidence>
<dbReference type="NCBIfam" id="TIGR00916">
    <property type="entry name" value="2A0604s01"/>
    <property type="match status" value="1"/>
</dbReference>
<dbReference type="InterPro" id="IPR022646">
    <property type="entry name" value="SecD/SecF_CS"/>
</dbReference>
<proteinExistence type="inferred from homology"/>
<dbReference type="EMBL" id="JAVDQG010000005">
    <property type="protein sequence ID" value="MDR6226351.1"/>
    <property type="molecule type" value="Genomic_DNA"/>
</dbReference>
<dbReference type="PANTHER" id="PTHR30081:SF8">
    <property type="entry name" value="PROTEIN TRANSLOCASE SUBUNIT SECF"/>
    <property type="match status" value="1"/>
</dbReference>
<keyword evidence="12" id="KW-1185">Reference proteome</keyword>
<comment type="subunit">
    <text evidence="9">Forms a complex with SecD. Part of the essential Sec protein translocation apparatus which comprises SecA, SecYEG and auxiliary proteins SecDF. Other proteins may also be involved.</text>
</comment>
<evidence type="ECO:0000313" key="11">
    <source>
        <dbReference type="EMBL" id="MDR6226351.1"/>
    </source>
</evidence>
<keyword evidence="5 9" id="KW-0653">Protein transport</keyword>
<dbReference type="NCBIfam" id="TIGR00966">
    <property type="entry name" value="transloc_SecF"/>
    <property type="match status" value="1"/>
</dbReference>
<feature type="transmembrane region" description="Helical" evidence="9">
    <location>
        <begin position="236"/>
        <end position="253"/>
    </location>
</feature>
<feature type="transmembrane region" description="Helical" evidence="9">
    <location>
        <begin position="12"/>
        <end position="31"/>
    </location>
</feature>
<evidence type="ECO:0000256" key="3">
    <source>
        <dbReference type="ARBA" id="ARBA00022475"/>
    </source>
</evidence>
<feature type="transmembrane region" description="Helical" evidence="9">
    <location>
        <begin position="130"/>
        <end position="147"/>
    </location>
</feature>
<dbReference type="Gene3D" id="1.20.1640.10">
    <property type="entry name" value="Multidrug efflux transporter AcrB transmembrane domain"/>
    <property type="match status" value="1"/>
</dbReference>
<evidence type="ECO:0000256" key="9">
    <source>
        <dbReference type="HAMAP-Rule" id="MF_01464"/>
    </source>
</evidence>
<organism evidence="11 12">
    <name type="scientific">Desmospora profundinema</name>
    <dbReference type="NCBI Taxonomy" id="1571184"/>
    <lineage>
        <taxon>Bacteria</taxon>
        <taxon>Bacillati</taxon>
        <taxon>Bacillota</taxon>
        <taxon>Bacilli</taxon>
        <taxon>Bacillales</taxon>
        <taxon>Thermoactinomycetaceae</taxon>
        <taxon>Desmospora</taxon>
    </lineage>
</organism>
<keyword evidence="3 9" id="KW-1003">Cell membrane</keyword>
<dbReference type="InterPro" id="IPR005665">
    <property type="entry name" value="SecF_bac"/>
</dbReference>
<dbReference type="SUPFAM" id="SSF82866">
    <property type="entry name" value="Multidrug efflux transporter AcrB transmembrane domain"/>
    <property type="match status" value="1"/>
</dbReference>
<feature type="transmembrane region" description="Helical" evidence="9">
    <location>
        <begin position="181"/>
        <end position="202"/>
    </location>
</feature>
<evidence type="ECO:0000256" key="7">
    <source>
        <dbReference type="ARBA" id="ARBA00023010"/>
    </source>
</evidence>
<evidence type="ECO:0000256" key="2">
    <source>
        <dbReference type="ARBA" id="ARBA00022448"/>
    </source>
</evidence>
<comment type="similarity">
    <text evidence="9">Belongs to the SecD/SecF family. SecF subfamily.</text>
</comment>
<dbReference type="PRINTS" id="PR01755">
    <property type="entry name" value="SECFTRNLCASE"/>
</dbReference>